<reference evidence="1 5" key="1">
    <citation type="submission" date="2015-09" db="EMBL/GenBank/DDBJ databases">
        <authorList>
            <consortium name="Pathogen Informatics"/>
        </authorList>
    </citation>
    <scope>NUCLEOTIDE SEQUENCE [LARGE SCALE GENOMIC DNA]</scope>
    <source>
        <strain evidence="1 5">2789STDY5608837</strain>
    </source>
</reference>
<evidence type="ECO:0000313" key="6">
    <source>
        <dbReference type="Proteomes" id="UP000284024"/>
    </source>
</evidence>
<reference evidence="4 8" key="3">
    <citation type="submission" date="2019-07" db="EMBL/GenBank/DDBJ databases">
        <authorList>
            <person name="Hibberd C M."/>
            <person name="Gehrig L. J."/>
            <person name="Chang H.-W."/>
            <person name="Venkatesh S."/>
        </authorList>
    </citation>
    <scope>NUCLEOTIDE SEQUENCE [LARGE SCALE GENOMIC DNA]</scope>
    <source>
        <strain evidence="4">Ruminococcus_obeum_SSTS_Bg7063</strain>
    </source>
</reference>
<dbReference type="RefSeq" id="WP_022387878.1">
    <property type="nucleotide sequence ID" value="NZ_CABHNB010000006.1"/>
</dbReference>
<dbReference type="AlphaFoldDB" id="A0A173Z1Z3"/>
<evidence type="ECO:0000313" key="2">
    <source>
        <dbReference type="EMBL" id="RHH19887.1"/>
    </source>
</evidence>
<dbReference type="EMBL" id="CYZD01000002">
    <property type="protein sequence ID" value="CUN69733.1"/>
    <property type="molecule type" value="Genomic_DNA"/>
</dbReference>
<dbReference type="EMBL" id="CABHNB010000006">
    <property type="protein sequence ID" value="VUW92812.1"/>
    <property type="molecule type" value="Genomic_DNA"/>
</dbReference>
<keyword evidence="8" id="KW-1185">Reference proteome</keyword>
<proteinExistence type="predicted"/>
<evidence type="ECO:0000313" key="5">
    <source>
        <dbReference type="Proteomes" id="UP000095409"/>
    </source>
</evidence>
<sequence length="183" mass="21855">MAEQNVFNLMQNDEIGLLWKKIYQLHQKTKIYLLTAEEISENGDALIQPLKEHRDAYDHIVRIFASTTKKVPEGYDYYSYIKGNLEKAYGHEYRAFFDTADWLAYNLRHNLRERINAIPYNKRNQLIPNCKETIKLLNQYPFEISNLRNDKDIVKESDSDETIKEYENLLRQLIKLYKEIDSI</sequence>
<accession>A0A173Z1Z3</accession>
<dbReference type="Proteomes" id="UP000409147">
    <property type="component" value="Unassembled WGS sequence"/>
</dbReference>
<evidence type="ECO:0000313" key="1">
    <source>
        <dbReference type="EMBL" id="CUN69733.1"/>
    </source>
</evidence>
<dbReference type="Proteomes" id="UP000284024">
    <property type="component" value="Unassembled WGS sequence"/>
</dbReference>
<organism evidence="1 5">
    <name type="scientific">Blautia obeum</name>
    <dbReference type="NCBI Taxonomy" id="40520"/>
    <lineage>
        <taxon>Bacteria</taxon>
        <taxon>Bacillati</taxon>
        <taxon>Bacillota</taxon>
        <taxon>Clostridia</taxon>
        <taxon>Lachnospirales</taxon>
        <taxon>Lachnospiraceae</taxon>
        <taxon>Blautia</taxon>
    </lineage>
</organism>
<dbReference type="EMBL" id="QRJH01000002">
    <property type="protein sequence ID" value="RHH19887.1"/>
    <property type="molecule type" value="Genomic_DNA"/>
</dbReference>
<dbReference type="EMBL" id="QROS01000014">
    <property type="protein sequence ID" value="RHL43932.1"/>
    <property type="molecule type" value="Genomic_DNA"/>
</dbReference>
<evidence type="ECO:0000313" key="3">
    <source>
        <dbReference type="EMBL" id="RHL43932.1"/>
    </source>
</evidence>
<dbReference type="Proteomes" id="UP000285897">
    <property type="component" value="Unassembled WGS sequence"/>
</dbReference>
<evidence type="ECO:0000313" key="4">
    <source>
        <dbReference type="EMBL" id="VUW92812.1"/>
    </source>
</evidence>
<reference evidence="6 7" key="2">
    <citation type="submission" date="2018-08" db="EMBL/GenBank/DDBJ databases">
        <title>A genome reference for cultivated species of the human gut microbiota.</title>
        <authorList>
            <person name="Zou Y."/>
            <person name="Xue W."/>
            <person name="Luo G."/>
        </authorList>
    </citation>
    <scope>NUCLEOTIDE SEQUENCE [LARGE SCALE GENOMIC DNA]</scope>
    <source>
        <strain evidence="3 7">AF37-6AC</strain>
        <strain evidence="2 6">AM18-2AC</strain>
    </source>
</reference>
<dbReference type="Proteomes" id="UP000095409">
    <property type="component" value="Unassembled WGS sequence"/>
</dbReference>
<evidence type="ECO:0000313" key="8">
    <source>
        <dbReference type="Proteomes" id="UP000409147"/>
    </source>
</evidence>
<gene>
    <name evidence="3" type="ORF">DW021_14860</name>
    <name evidence="2" type="ORF">DW222_03530</name>
    <name evidence="1" type="ORF">ERS852394_00761</name>
    <name evidence="4" type="ORF">ROSSTS7063_00467</name>
</gene>
<name>A0A173Z1Z3_9FIRM</name>
<protein>
    <submittedName>
        <fullName evidence="1">Uncharacterized protein</fullName>
    </submittedName>
</protein>
<evidence type="ECO:0000313" key="7">
    <source>
        <dbReference type="Proteomes" id="UP000285897"/>
    </source>
</evidence>